<keyword evidence="3" id="KW-1185">Reference proteome</keyword>
<evidence type="ECO:0000313" key="3">
    <source>
        <dbReference type="Proteomes" id="UP001165641"/>
    </source>
</evidence>
<reference evidence="2" key="1">
    <citation type="submission" date="2022-12" db="EMBL/GenBank/DDBJ databases">
        <title>Paracoccus onchidii sp. nov., isolated from a marine invertebrate from the South China Sea.</title>
        <authorList>
            <person name="Xu S."/>
            <person name="Liu Z."/>
            <person name="Xu Y."/>
        </authorList>
    </citation>
    <scope>NUCLEOTIDE SEQUENCE</scope>
    <source>
        <strain evidence="2">Z330</strain>
    </source>
</reference>
<dbReference type="RefSeq" id="WP_271890131.1">
    <property type="nucleotide sequence ID" value="NZ_JAQBIE010000024.1"/>
</dbReference>
<keyword evidence="1" id="KW-0175">Coiled coil</keyword>
<protein>
    <submittedName>
        <fullName evidence="2">Uncharacterized protein</fullName>
    </submittedName>
</protein>
<evidence type="ECO:0000313" key="2">
    <source>
        <dbReference type="EMBL" id="MDB6179015.1"/>
    </source>
</evidence>
<accession>A0ABT4ZI60</accession>
<feature type="coiled-coil region" evidence="1">
    <location>
        <begin position="22"/>
        <end position="49"/>
    </location>
</feature>
<dbReference type="Proteomes" id="UP001165641">
    <property type="component" value="Unassembled WGS sequence"/>
</dbReference>
<evidence type="ECO:0000256" key="1">
    <source>
        <dbReference type="SAM" id="Coils"/>
    </source>
</evidence>
<proteinExistence type="predicted"/>
<name>A0ABT4ZI60_9RHOB</name>
<dbReference type="EMBL" id="JAQBIE010000024">
    <property type="protein sequence ID" value="MDB6179015.1"/>
    <property type="molecule type" value="Genomic_DNA"/>
</dbReference>
<comment type="caution">
    <text evidence="2">The sequence shown here is derived from an EMBL/GenBank/DDBJ whole genome shotgun (WGS) entry which is preliminary data.</text>
</comment>
<sequence>MSIWWPFGKQRTEIEFQRQMDFAEMENANRELSAKVDRFKAVLEEMTERKRGQNDR</sequence>
<organism evidence="2 3">
    <name type="scientific">Paracoccus onchidii</name>
    <dbReference type="NCBI Taxonomy" id="3017813"/>
    <lineage>
        <taxon>Bacteria</taxon>
        <taxon>Pseudomonadati</taxon>
        <taxon>Pseudomonadota</taxon>
        <taxon>Alphaproteobacteria</taxon>
        <taxon>Rhodobacterales</taxon>
        <taxon>Paracoccaceae</taxon>
        <taxon>Paracoccus</taxon>
    </lineage>
</organism>
<gene>
    <name evidence="2" type="ORF">PAF17_16100</name>
</gene>